<evidence type="ECO:0000313" key="3">
    <source>
        <dbReference type="Proteomes" id="UP000053477"/>
    </source>
</evidence>
<dbReference type="InParanoid" id="A0A0H2S372"/>
<dbReference type="Proteomes" id="UP000053477">
    <property type="component" value="Unassembled WGS sequence"/>
</dbReference>
<sequence length="148" mass="16478">MFANFVVHLTDSLLAFTPEVLTSPMTFPAARFAEREESLEVGALKSRLNRRLRRARAPSPSPIRRRHRDSPSLLPAHPVPPHPPPSSKIPEPSEPNPSKSNLANAQDSELRDPTPSRSSSLSNPSQPVVFNDKAKCTSFCRHRRSQLN</sequence>
<keyword evidence="3" id="KW-1185">Reference proteome</keyword>
<feature type="region of interest" description="Disordered" evidence="1">
    <location>
        <begin position="48"/>
        <end position="132"/>
    </location>
</feature>
<accession>A0A0H2S372</accession>
<evidence type="ECO:0000256" key="1">
    <source>
        <dbReference type="SAM" id="MobiDB-lite"/>
    </source>
</evidence>
<name>A0A0H2S372_9AGAM</name>
<evidence type="ECO:0000313" key="2">
    <source>
        <dbReference type="EMBL" id="KLO18770.1"/>
    </source>
</evidence>
<dbReference type="EMBL" id="KQ085891">
    <property type="protein sequence ID" value="KLO18770.1"/>
    <property type="molecule type" value="Genomic_DNA"/>
</dbReference>
<reference evidence="2 3" key="1">
    <citation type="submission" date="2015-04" db="EMBL/GenBank/DDBJ databases">
        <title>Complete genome sequence of Schizopora paradoxa KUC8140, a cosmopolitan wood degrader in East Asia.</title>
        <authorList>
            <consortium name="DOE Joint Genome Institute"/>
            <person name="Min B."/>
            <person name="Park H."/>
            <person name="Jang Y."/>
            <person name="Kim J.-J."/>
            <person name="Kim K.H."/>
            <person name="Pangilinan J."/>
            <person name="Lipzen A."/>
            <person name="Riley R."/>
            <person name="Grigoriev I.V."/>
            <person name="Spatafora J.W."/>
            <person name="Choi I.-G."/>
        </authorList>
    </citation>
    <scope>NUCLEOTIDE SEQUENCE [LARGE SCALE GENOMIC DNA]</scope>
    <source>
        <strain evidence="2 3">KUC8140</strain>
    </source>
</reference>
<organism evidence="2 3">
    <name type="scientific">Schizopora paradoxa</name>
    <dbReference type="NCBI Taxonomy" id="27342"/>
    <lineage>
        <taxon>Eukaryota</taxon>
        <taxon>Fungi</taxon>
        <taxon>Dikarya</taxon>
        <taxon>Basidiomycota</taxon>
        <taxon>Agaricomycotina</taxon>
        <taxon>Agaricomycetes</taxon>
        <taxon>Hymenochaetales</taxon>
        <taxon>Schizoporaceae</taxon>
        <taxon>Schizopora</taxon>
    </lineage>
</organism>
<feature type="compositionally biased region" description="Pro residues" evidence="1">
    <location>
        <begin position="77"/>
        <end position="95"/>
    </location>
</feature>
<gene>
    <name evidence="2" type="ORF">SCHPADRAFT_98507</name>
</gene>
<dbReference type="AlphaFoldDB" id="A0A0H2S372"/>
<proteinExistence type="predicted"/>
<protein>
    <submittedName>
        <fullName evidence="2">Uncharacterized protein</fullName>
    </submittedName>
</protein>
<feature type="compositionally biased region" description="Low complexity" evidence="1">
    <location>
        <begin position="115"/>
        <end position="127"/>
    </location>
</feature>